<gene>
    <name evidence="10" type="ORF">J2W36_000811</name>
</gene>
<reference evidence="10 11" key="1">
    <citation type="submission" date="2023-07" db="EMBL/GenBank/DDBJ databases">
        <title>Sorghum-associated microbial communities from plants grown in Nebraska, USA.</title>
        <authorList>
            <person name="Schachtman D."/>
        </authorList>
    </citation>
    <scope>NUCLEOTIDE SEQUENCE [LARGE SCALE GENOMIC DNA]</scope>
    <source>
        <strain evidence="10 11">DS1607</strain>
    </source>
</reference>
<comment type="caution">
    <text evidence="10">The sequence shown here is derived from an EMBL/GenBank/DDBJ whole genome shotgun (WGS) entry which is preliminary data.</text>
</comment>
<feature type="transmembrane region" description="Helical" evidence="8">
    <location>
        <begin position="370"/>
        <end position="391"/>
    </location>
</feature>
<keyword evidence="6 8" id="KW-1133">Transmembrane helix</keyword>
<evidence type="ECO:0000256" key="1">
    <source>
        <dbReference type="ARBA" id="ARBA00004429"/>
    </source>
</evidence>
<evidence type="ECO:0000259" key="9">
    <source>
        <dbReference type="Pfam" id="PF00482"/>
    </source>
</evidence>
<dbReference type="InterPro" id="IPR018076">
    <property type="entry name" value="T2SS_GspF_dom"/>
</dbReference>
<dbReference type="Pfam" id="PF00482">
    <property type="entry name" value="T2SSF"/>
    <property type="match status" value="2"/>
</dbReference>
<dbReference type="PANTHER" id="PTHR30012:SF7">
    <property type="entry name" value="PROTEIN TRANSPORT PROTEIN HOFC HOMOLOG"/>
    <property type="match status" value="1"/>
</dbReference>
<accession>A0ABT9S459</accession>
<keyword evidence="3" id="KW-1003">Cell membrane</keyword>
<evidence type="ECO:0000313" key="11">
    <source>
        <dbReference type="Proteomes" id="UP001226867"/>
    </source>
</evidence>
<comment type="similarity">
    <text evidence="2">Belongs to the GSP F family.</text>
</comment>
<feature type="transmembrane region" description="Helical" evidence="8">
    <location>
        <begin position="163"/>
        <end position="186"/>
    </location>
</feature>
<keyword evidence="4" id="KW-0997">Cell inner membrane</keyword>
<keyword evidence="11" id="KW-1185">Reference proteome</keyword>
<evidence type="ECO:0000256" key="8">
    <source>
        <dbReference type="SAM" id="Phobius"/>
    </source>
</evidence>
<evidence type="ECO:0000313" key="10">
    <source>
        <dbReference type="EMBL" id="MDP9898576.1"/>
    </source>
</evidence>
<dbReference type="InterPro" id="IPR003004">
    <property type="entry name" value="GspF/PilC"/>
</dbReference>
<dbReference type="PRINTS" id="PR00812">
    <property type="entry name" value="BCTERIALGSPF"/>
</dbReference>
<feature type="domain" description="Type II secretion system protein GspF" evidence="9">
    <location>
        <begin position="268"/>
        <end position="390"/>
    </location>
</feature>
<proteinExistence type="inferred from homology"/>
<protein>
    <submittedName>
        <fullName evidence="10">Type IV pilus assembly protein PilC</fullName>
    </submittedName>
</protein>
<dbReference type="PANTHER" id="PTHR30012">
    <property type="entry name" value="GENERAL SECRETION PATHWAY PROTEIN"/>
    <property type="match status" value="1"/>
</dbReference>
<evidence type="ECO:0000256" key="4">
    <source>
        <dbReference type="ARBA" id="ARBA00022519"/>
    </source>
</evidence>
<keyword evidence="7 8" id="KW-0472">Membrane</keyword>
<evidence type="ECO:0000256" key="2">
    <source>
        <dbReference type="ARBA" id="ARBA00005745"/>
    </source>
</evidence>
<dbReference type="EMBL" id="JAUSRO010000002">
    <property type="protein sequence ID" value="MDP9898576.1"/>
    <property type="molecule type" value="Genomic_DNA"/>
</dbReference>
<feature type="transmembrane region" description="Helical" evidence="8">
    <location>
        <begin position="206"/>
        <end position="233"/>
    </location>
</feature>
<evidence type="ECO:0000256" key="7">
    <source>
        <dbReference type="ARBA" id="ARBA00023136"/>
    </source>
</evidence>
<organism evidence="10 11">
    <name type="scientific">Variovorax ginsengisoli</name>
    <dbReference type="NCBI Taxonomy" id="363844"/>
    <lineage>
        <taxon>Bacteria</taxon>
        <taxon>Pseudomonadati</taxon>
        <taxon>Pseudomonadota</taxon>
        <taxon>Betaproteobacteria</taxon>
        <taxon>Burkholderiales</taxon>
        <taxon>Comamonadaceae</taxon>
        <taxon>Variovorax</taxon>
    </lineage>
</organism>
<dbReference type="RefSeq" id="WP_307688387.1">
    <property type="nucleotide sequence ID" value="NZ_JAUSRO010000002.1"/>
</dbReference>
<evidence type="ECO:0000256" key="6">
    <source>
        <dbReference type="ARBA" id="ARBA00022989"/>
    </source>
</evidence>
<name>A0ABT9S459_9BURK</name>
<sequence length="398" mass="42709">MPREHLYAWQGRDRTGKPAQGELYAAGAHQAQAALRRQGLQALTLRRRRLASGRSIRAGDIALFVRQLATMLQAGIALLQAFDILARSNANPRLARLLTGLRLDIESGTALSTALRKHPLQFDRLACNLIAAGETAGKQQEMLDRLATWMEQREALKSRLRAALVYPTAVLALATAVLTLVMVFVIPSFAEVFRSFGSTLPAPTLAVMAASAFLVDHGLLLLAGLVAATLLILHFWRRSERLQQGTDHLLLRLPLVGTLVRQACVARWTRTLATLFAAGVPLLEALDPVGGATGNAAFVDGTRRIRQDIATGASLASAMTASGLFPPMVLQMTAIGEASGALDHLLDKAADFHEAEVNNRLAGLSSLMEPAIIAFLGVLIGAIVVAMYLPIFQIGQVV</sequence>
<dbReference type="Gene3D" id="1.20.81.30">
    <property type="entry name" value="Type II secretion system (T2SS), domain F"/>
    <property type="match status" value="2"/>
</dbReference>
<evidence type="ECO:0000256" key="5">
    <source>
        <dbReference type="ARBA" id="ARBA00022692"/>
    </source>
</evidence>
<dbReference type="Proteomes" id="UP001226867">
    <property type="component" value="Unassembled WGS sequence"/>
</dbReference>
<dbReference type="InterPro" id="IPR042094">
    <property type="entry name" value="T2SS_GspF_sf"/>
</dbReference>
<keyword evidence="5 8" id="KW-0812">Transmembrane</keyword>
<comment type="subcellular location">
    <subcellularLocation>
        <location evidence="1">Cell inner membrane</location>
        <topology evidence="1">Multi-pass membrane protein</topology>
    </subcellularLocation>
</comment>
<feature type="domain" description="Type II secretion system protein GspF" evidence="9">
    <location>
        <begin position="64"/>
        <end position="187"/>
    </location>
</feature>
<evidence type="ECO:0000256" key="3">
    <source>
        <dbReference type="ARBA" id="ARBA00022475"/>
    </source>
</evidence>